<name>A0ABV3RBS3_9SPHN</name>
<evidence type="ECO:0000313" key="3">
    <source>
        <dbReference type="Proteomes" id="UP001556118"/>
    </source>
</evidence>
<dbReference type="RefSeq" id="WP_367773119.1">
    <property type="nucleotide sequence ID" value="NZ_JBFNXR010000033.1"/>
</dbReference>
<reference evidence="2 3" key="1">
    <citation type="submission" date="2024-06" db="EMBL/GenBank/DDBJ databases">
        <title>Novosphingobium rhizovicinus M1R2S20.</title>
        <authorList>
            <person name="Sun J.-Q."/>
        </authorList>
    </citation>
    <scope>NUCLEOTIDE SEQUENCE [LARGE SCALE GENOMIC DNA]</scope>
    <source>
        <strain evidence="2 3">M1R2S20</strain>
    </source>
</reference>
<accession>A0ABV3RBS3</accession>
<feature type="transmembrane region" description="Helical" evidence="1">
    <location>
        <begin position="64"/>
        <end position="82"/>
    </location>
</feature>
<feature type="transmembrane region" description="Helical" evidence="1">
    <location>
        <begin position="6"/>
        <end position="26"/>
    </location>
</feature>
<sequence>MLEDLWFLRALVQVPLGALLFLGALWRGAAPERLLSGALFACLSLLAIYNRLFARPDLFESVDPIYLVLDVLLLVVIVGVALRANRMFPLWMGGVQIAALGSHLARITLPKLNPSAYAAMTQAPNYMHMAVLGLALAAHVHREKRAGGYPSWNS</sequence>
<feature type="transmembrane region" description="Helical" evidence="1">
    <location>
        <begin position="33"/>
        <end position="52"/>
    </location>
</feature>
<gene>
    <name evidence="2" type="ORF">ABUH87_09990</name>
</gene>
<dbReference type="EMBL" id="JBFNXR010000033">
    <property type="protein sequence ID" value="MEW9855495.1"/>
    <property type="molecule type" value="Genomic_DNA"/>
</dbReference>
<evidence type="ECO:0000313" key="2">
    <source>
        <dbReference type="EMBL" id="MEW9855495.1"/>
    </source>
</evidence>
<evidence type="ECO:0000256" key="1">
    <source>
        <dbReference type="SAM" id="Phobius"/>
    </source>
</evidence>
<proteinExistence type="predicted"/>
<organism evidence="2 3">
    <name type="scientific">Novosphingobium rhizovicinum</name>
    <dbReference type="NCBI Taxonomy" id="3228928"/>
    <lineage>
        <taxon>Bacteria</taxon>
        <taxon>Pseudomonadati</taxon>
        <taxon>Pseudomonadota</taxon>
        <taxon>Alphaproteobacteria</taxon>
        <taxon>Sphingomonadales</taxon>
        <taxon>Sphingomonadaceae</taxon>
        <taxon>Novosphingobium</taxon>
    </lineage>
</organism>
<protein>
    <submittedName>
        <fullName evidence="2">Uncharacterized protein</fullName>
    </submittedName>
</protein>
<keyword evidence="1" id="KW-1133">Transmembrane helix</keyword>
<keyword evidence="1" id="KW-0472">Membrane</keyword>
<dbReference type="Proteomes" id="UP001556118">
    <property type="component" value="Unassembled WGS sequence"/>
</dbReference>
<keyword evidence="1" id="KW-0812">Transmembrane</keyword>
<comment type="caution">
    <text evidence="2">The sequence shown here is derived from an EMBL/GenBank/DDBJ whole genome shotgun (WGS) entry which is preliminary data.</text>
</comment>
<keyword evidence="3" id="KW-1185">Reference proteome</keyword>